<keyword evidence="6" id="KW-1185">Reference proteome</keyword>
<dbReference type="EMBL" id="CP144699">
    <property type="protein sequence ID" value="WVZ18751.1"/>
    <property type="molecule type" value="Genomic_DNA"/>
</dbReference>
<evidence type="ECO:0000313" key="5">
    <source>
        <dbReference type="EMBL" id="WVZ18751.1"/>
    </source>
</evidence>
<dbReference type="GO" id="GO:0005739">
    <property type="term" value="C:mitochondrion"/>
    <property type="evidence" value="ECO:0007669"/>
    <property type="project" value="TreeGrafter"/>
</dbReference>
<dbReference type="InterPro" id="IPR002885">
    <property type="entry name" value="PPR_rpt"/>
</dbReference>
<accession>A0AAQ3S7M7</accession>
<reference evidence="5 6" key="1">
    <citation type="journal article" date="2023" name="Life. Sci Alliance">
        <title>Evolutionary insights into 3D genome organization and epigenetic landscape of Vigna mungo.</title>
        <authorList>
            <person name="Junaid A."/>
            <person name="Singh B."/>
            <person name="Bhatia S."/>
        </authorList>
    </citation>
    <scope>NUCLEOTIDE SEQUENCE [LARGE SCALE GENOMIC DNA]</scope>
    <source>
        <strain evidence="5">Urdbean</strain>
    </source>
</reference>
<proteinExistence type="inferred from homology"/>
<organism evidence="5 6">
    <name type="scientific">Vigna mungo</name>
    <name type="common">Black gram</name>
    <name type="synonym">Phaseolus mungo</name>
    <dbReference type="NCBI Taxonomy" id="3915"/>
    <lineage>
        <taxon>Eukaryota</taxon>
        <taxon>Viridiplantae</taxon>
        <taxon>Streptophyta</taxon>
        <taxon>Embryophyta</taxon>
        <taxon>Tracheophyta</taxon>
        <taxon>Spermatophyta</taxon>
        <taxon>Magnoliopsida</taxon>
        <taxon>eudicotyledons</taxon>
        <taxon>Gunneridae</taxon>
        <taxon>Pentapetalae</taxon>
        <taxon>rosids</taxon>
        <taxon>fabids</taxon>
        <taxon>Fabales</taxon>
        <taxon>Fabaceae</taxon>
        <taxon>Papilionoideae</taxon>
        <taxon>50 kb inversion clade</taxon>
        <taxon>NPAAA clade</taxon>
        <taxon>indigoferoid/millettioid clade</taxon>
        <taxon>Phaseoleae</taxon>
        <taxon>Vigna</taxon>
    </lineage>
</organism>
<keyword evidence="2" id="KW-0677">Repeat</keyword>
<feature type="compositionally biased region" description="Basic and acidic residues" evidence="4">
    <location>
        <begin position="14"/>
        <end position="23"/>
    </location>
</feature>
<dbReference type="Pfam" id="PF01535">
    <property type="entry name" value="PPR"/>
    <property type="match status" value="1"/>
</dbReference>
<evidence type="ECO:0000256" key="1">
    <source>
        <dbReference type="ARBA" id="ARBA00007626"/>
    </source>
</evidence>
<feature type="region of interest" description="Disordered" evidence="4">
    <location>
        <begin position="1"/>
        <end position="42"/>
    </location>
</feature>
<protein>
    <recommendedName>
        <fullName evidence="7">Pentatricopeptide repeat-containing protein</fullName>
    </recommendedName>
</protein>
<evidence type="ECO:0008006" key="7">
    <source>
        <dbReference type="Google" id="ProtNLM"/>
    </source>
</evidence>
<dbReference type="PROSITE" id="PS51375">
    <property type="entry name" value="PPR"/>
    <property type="match status" value="1"/>
</dbReference>
<gene>
    <name evidence="5" type="ORF">V8G54_006073</name>
</gene>
<dbReference type="PANTHER" id="PTHR45717">
    <property type="entry name" value="OS12G0527900 PROTEIN"/>
    <property type="match status" value="1"/>
</dbReference>
<name>A0AAQ3S7M7_VIGMU</name>
<comment type="similarity">
    <text evidence="1">Belongs to the PPR family. P subfamily.</text>
</comment>
<feature type="compositionally biased region" description="Basic residues" evidence="4">
    <location>
        <begin position="82"/>
        <end position="91"/>
    </location>
</feature>
<evidence type="ECO:0000313" key="6">
    <source>
        <dbReference type="Proteomes" id="UP001374535"/>
    </source>
</evidence>
<dbReference type="Gene3D" id="1.25.40.10">
    <property type="entry name" value="Tetratricopeptide repeat domain"/>
    <property type="match status" value="2"/>
</dbReference>
<dbReference type="PANTHER" id="PTHR45717:SF13">
    <property type="entry name" value="OS02G0796400 PROTEIN"/>
    <property type="match status" value="1"/>
</dbReference>
<evidence type="ECO:0000256" key="2">
    <source>
        <dbReference type="ARBA" id="ARBA00022737"/>
    </source>
</evidence>
<feature type="compositionally biased region" description="Basic and acidic residues" evidence="4">
    <location>
        <begin position="67"/>
        <end position="81"/>
    </location>
</feature>
<dbReference type="Proteomes" id="UP001374535">
    <property type="component" value="Chromosome 2"/>
</dbReference>
<dbReference type="AlphaFoldDB" id="A0AAQ3S7M7"/>
<dbReference type="InterPro" id="IPR011990">
    <property type="entry name" value="TPR-like_helical_dom_sf"/>
</dbReference>
<evidence type="ECO:0000256" key="4">
    <source>
        <dbReference type="SAM" id="MobiDB-lite"/>
    </source>
</evidence>
<evidence type="ECO:0000256" key="3">
    <source>
        <dbReference type="PROSITE-ProRule" id="PRU00708"/>
    </source>
</evidence>
<feature type="region of interest" description="Disordered" evidence="4">
    <location>
        <begin position="67"/>
        <end position="93"/>
    </location>
</feature>
<feature type="repeat" description="PPR" evidence="3">
    <location>
        <begin position="620"/>
        <end position="654"/>
    </location>
</feature>
<sequence>MTLPLQVRETPQWLDRKVSDTTNHRAPLSETDHAMTSPENDLQNERETTIYHDRDGNGFTGELVRQQKREHDLAKGRERLHPKPKRQKMKQRTTEPIEKKLPNEKFCFFHSGYVLASGFSFDFFFNSNNESAPSVHLPGDGEPPPLRRNQTLSSLPFTFLTGKFHWNSFVFGTRTLCSTVASRASTLHAPFLRKLKSPKQNPLLVLQNWVDEGNDVSPSQFRSIARTLVKSKRYHHALEVHIMQRSKFEQQQMEDLRPVVEMGGTEKLIKRSWVFVKILLSWEVFAHIIGAGEWGGEQLRGIEALAQGILLKMERKKVAQNVEVHCTISGFGPATLPHFQGFTMQGISYPTFSDKGFFQSLFKWVENQKNFRMIPVDHAMKLELIIENCGLTEAEEYFMNLPDSAAKKAAYLTLLRGYVRYRDTTKAEALMVKLYELGLVVSPHPFNEMMKLYLVTCDYRKVPLVIQQMKRNKIPCNVLSYNLWMNACSEEEGYRIAAVETVFRQMQNDKNVEVGWSSLATLANVYKKAGQPKKAILVLKDAEKKLSTCKHLGYFFLITLYASLKDKEGVLRLWEASKAVDERISCANYICILTCLVKLGDVLQAERVFSEWESNCQKYDIRVSNVLLGAYVRDGLMEKAESLHLHTLQKGGCPNYKTMEILVEGYVKRKKTDEAFIAMKRALAMTKNCHWRPPHGLVLAIAEILEKDGNLEYANNYITDIHNFGLASLPLYKILLRMHLYANKPPLHILKMMDEDKIEMDDETHSIVTSAPLRFPDCLLQAEKFGGEAVNRKLISFLPNGMHSKVRGNRKLERLAELRHDCRTPSDFWAHFSGAFDSQWQYQRSLFLDLKSSVFPLIHLQRVFRFSRASCAAFCCSSPPLEKVAITAVIIWKKRTLLPALVNILNSQSLVILPGAYH</sequence>
<dbReference type="GO" id="GO:0003729">
    <property type="term" value="F:mRNA binding"/>
    <property type="evidence" value="ECO:0007669"/>
    <property type="project" value="UniProtKB-ARBA"/>
</dbReference>